<organism evidence="1 2">
    <name type="scientific">Subtercola boreus</name>
    <dbReference type="NCBI Taxonomy" id="120213"/>
    <lineage>
        <taxon>Bacteria</taxon>
        <taxon>Bacillati</taxon>
        <taxon>Actinomycetota</taxon>
        <taxon>Actinomycetes</taxon>
        <taxon>Micrococcales</taxon>
        <taxon>Microbacteriaceae</taxon>
        <taxon>Subtercola</taxon>
    </lineage>
</organism>
<sequence>MLAGHNGNLERLRPAILAVQQPLTVGRWLARSRELLTALNEGRVPLEHETLDQLPHPKAAEYLR</sequence>
<dbReference type="EMBL" id="NBXB01000020">
    <property type="protein sequence ID" value="RFA15518.1"/>
    <property type="molecule type" value="Genomic_DNA"/>
</dbReference>
<dbReference type="OrthoDB" id="3405537at2"/>
<name>A0A3E0W1R1_9MICO</name>
<comment type="caution">
    <text evidence="1">The sequence shown here is derived from an EMBL/GenBank/DDBJ whole genome shotgun (WGS) entry which is preliminary data.</text>
</comment>
<dbReference type="Proteomes" id="UP000256541">
    <property type="component" value="Unassembled WGS sequence"/>
</dbReference>
<protein>
    <submittedName>
        <fullName evidence="1">Uncharacterized protein</fullName>
    </submittedName>
</protein>
<reference evidence="1 2" key="1">
    <citation type="submission" date="2017-04" db="EMBL/GenBank/DDBJ databases">
        <title>Comparative genome analysis of Subtercola boreus.</title>
        <authorList>
            <person name="Cho Y.-J."/>
            <person name="Cho A."/>
            <person name="Kim O.-S."/>
            <person name="Lee J.-I."/>
        </authorList>
    </citation>
    <scope>NUCLEOTIDE SEQUENCE [LARGE SCALE GENOMIC DNA]</scope>
    <source>
        <strain evidence="1 2">P27479</strain>
    </source>
</reference>
<dbReference type="AlphaFoldDB" id="A0A3E0W1R1"/>
<evidence type="ECO:0000313" key="2">
    <source>
        <dbReference type="Proteomes" id="UP000256541"/>
    </source>
</evidence>
<accession>A0A3E0W1R1</accession>
<evidence type="ECO:0000313" key="1">
    <source>
        <dbReference type="EMBL" id="RFA15518.1"/>
    </source>
</evidence>
<dbReference type="RefSeq" id="WP_116411019.1">
    <property type="nucleotide sequence ID" value="NZ_NBXB01000020.1"/>
</dbReference>
<proteinExistence type="predicted"/>
<gene>
    <name evidence="1" type="ORF">B7R22_06730</name>
</gene>